<proteinExistence type="predicted"/>
<evidence type="ECO:0000256" key="1">
    <source>
        <dbReference type="ARBA" id="ARBA00023015"/>
    </source>
</evidence>
<evidence type="ECO:0000256" key="3">
    <source>
        <dbReference type="ARBA" id="ARBA00023163"/>
    </source>
</evidence>
<dbReference type="PANTHER" id="PTHR24567">
    <property type="entry name" value="CRP FAMILY TRANSCRIPTIONAL REGULATORY PROTEIN"/>
    <property type="match status" value="1"/>
</dbReference>
<dbReference type="InterPro" id="IPR050397">
    <property type="entry name" value="Env_Response_Regulators"/>
</dbReference>
<dbReference type="PANTHER" id="PTHR24567:SF74">
    <property type="entry name" value="HTH-TYPE TRANSCRIPTIONAL REGULATOR ARCR"/>
    <property type="match status" value="1"/>
</dbReference>
<dbReference type="SMART" id="SM00100">
    <property type="entry name" value="cNMP"/>
    <property type="match status" value="1"/>
</dbReference>
<dbReference type="GO" id="GO:0003700">
    <property type="term" value="F:DNA-binding transcription factor activity"/>
    <property type="evidence" value="ECO:0007669"/>
    <property type="project" value="TreeGrafter"/>
</dbReference>
<dbReference type="Gene3D" id="2.60.120.10">
    <property type="entry name" value="Jelly Rolls"/>
    <property type="match status" value="1"/>
</dbReference>
<sequence>MRTGPVSVSLSSDTVIEGLFVMQETTVRIKKALANVSWLSACGEATLQHLAAHATLEQVADGTTVTWRGRQMTHLLIPAQGVLELSITNSQGKRHVINRQEPGQVFGLIPVLEDSEAIHDAVARGACEIVRVPQAQLWQVMRAHPELNDQIIRLLCARARDTYQALAAQTLTALPNRLARVLLSQVRGTGPHTLVMTQADLADMLGITRQSLNVELKRLERQGLVDIGRGRIDITNQAQLARLAADPE</sequence>
<keyword evidence="2" id="KW-0238">DNA-binding</keyword>
<gene>
    <name evidence="6" type="ORF">P353_25715</name>
</gene>
<protein>
    <recommendedName>
        <fullName evidence="8">Crp/Fnr family transcriptional regulator</fullName>
    </recommendedName>
</protein>
<comment type="caution">
    <text evidence="6">The sequence shown here is derived from an EMBL/GenBank/DDBJ whole genome shotgun (WGS) entry which is preliminary data.</text>
</comment>
<dbReference type="Pfam" id="PF00027">
    <property type="entry name" value="cNMP_binding"/>
    <property type="match status" value="1"/>
</dbReference>
<dbReference type="SMART" id="SM00419">
    <property type="entry name" value="HTH_CRP"/>
    <property type="match status" value="1"/>
</dbReference>
<dbReference type="InterPro" id="IPR012318">
    <property type="entry name" value="HTH_CRP"/>
</dbReference>
<keyword evidence="3" id="KW-0804">Transcription</keyword>
<evidence type="ECO:0008006" key="8">
    <source>
        <dbReference type="Google" id="ProtNLM"/>
    </source>
</evidence>
<dbReference type="SUPFAM" id="SSF46785">
    <property type="entry name" value="Winged helix' DNA-binding domain"/>
    <property type="match status" value="1"/>
</dbReference>
<dbReference type="GO" id="GO:0003677">
    <property type="term" value="F:DNA binding"/>
    <property type="evidence" value="ECO:0007669"/>
    <property type="project" value="UniProtKB-KW"/>
</dbReference>
<dbReference type="InterPro" id="IPR000595">
    <property type="entry name" value="cNMP-bd_dom"/>
</dbReference>
<dbReference type="Proteomes" id="UP000029553">
    <property type="component" value="Unassembled WGS sequence"/>
</dbReference>
<dbReference type="Pfam" id="PF13545">
    <property type="entry name" value="HTH_Crp_2"/>
    <property type="match status" value="1"/>
</dbReference>
<name>A0A096F6F4_COMTE</name>
<dbReference type="CDD" id="cd00038">
    <property type="entry name" value="CAP_ED"/>
    <property type="match status" value="1"/>
</dbReference>
<evidence type="ECO:0000259" key="4">
    <source>
        <dbReference type="PROSITE" id="PS50042"/>
    </source>
</evidence>
<evidence type="ECO:0000313" key="6">
    <source>
        <dbReference type="EMBL" id="KGH25323.1"/>
    </source>
</evidence>
<dbReference type="InterPro" id="IPR036388">
    <property type="entry name" value="WH-like_DNA-bd_sf"/>
</dbReference>
<dbReference type="Gene3D" id="1.10.10.10">
    <property type="entry name" value="Winged helix-like DNA-binding domain superfamily/Winged helix DNA-binding domain"/>
    <property type="match status" value="1"/>
</dbReference>
<feature type="domain" description="Cyclic nucleotide-binding" evidence="4">
    <location>
        <begin position="38"/>
        <end position="158"/>
    </location>
</feature>
<dbReference type="GO" id="GO:0005829">
    <property type="term" value="C:cytosol"/>
    <property type="evidence" value="ECO:0007669"/>
    <property type="project" value="TreeGrafter"/>
</dbReference>
<evidence type="ECO:0000259" key="5">
    <source>
        <dbReference type="PROSITE" id="PS51063"/>
    </source>
</evidence>
<dbReference type="InterPro" id="IPR018490">
    <property type="entry name" value="cNMP-bd_dom_sf"/>
</dbReference>
<accession>A0A096F6F4</accession>
<dbReference type="InterPro" id="IPR014710">
    <property type="entry name" value="RmlC-like_jellyroll"/>
</dbReference>
<dbReference type="PROSITE" id="PS50042">
    <property type="entry name" value="CNMP_BINDING_3"/>
    <property type="match status" value="1"/>
</dbReference>
<evidence type="ECO:0000256" key="2">
    <source>
        <dbReference type="ARBA" id="ARBA00023125"/>
    </source>
</evidence>
<evidence type="ECO:0000313" key="7">
    <source>
        <dbReference type="Proteomes" id="UP000029553"/>
    </source>
</evidence>
<dbReference type="PROSITE" id="PS51063">
    <property type="entry name" value="HTH_CRP_2"/>
    <property type="match status" value="1"/>
</dbReference>
<organism evidence="6 7">
    <name type="scientific">Comamonas testosteroni</name>
    <name type="common">Pseudomonas testosteroni</name>
    <dbReference type="NCBI Taxonomy" id="285"/>
    <lineage>
        <taxon>Bacteria</taxon>
        <taxon>Pseudomonadati</taxon>
        <taxon>Pseudomonadota</taxon>
        <taxon>Betaproteobacteria</taxon>
        <taxon>Burkholderiales</taxon>
        <taxon>Comamonadaceae</taxon>
        <taxon>Comamonas</taxon>
    </lineage>
</organism>
<dbReference type="InterPro" id="IPR036390">
    <property type="entry name" value="WH_DNA-bd_sf"/>
</dbReference>
<dbReference type="AlphaFoldDB" id="A0A096F6F4"/>
<reference evidence="6 7" key="1">
    <citation type="submission" date="2013-09" db="EMBL/GenBank/DDBJ databases">
        <title>High correlation between genotypes and phenotypes of environmental bacteria Comamonas testosteroni strains.</title>
        <authorList>
            <person name="Liu L."/>
            <person name="Zhu W."/>
            <person name="Xia X."/>
            <person name="Xu B."/>
            <person name="Luo M."/>
            <person name="Wang G."/>
        </authorList>
    </citation>
    <scope>NUCLEOTIDE SEQUENCE [LARGE SCALE GENOMIC DNA]</scope>
    <source>
        <strain evidence="6 7">JL40</strain>
    </source>
</reference>
<keyword evidence="1" id="KW-0805">Transcription regulation</keyword>
<dbReference type="SUPFAM" id="SSF51206">
    <property type="entry name" value="cAMP-binding domain-like"/>
    <property type="match status" value="1"/>
</dbReference>
<dbReference type="EMBL" id="AWOR01000089">
    <property type="protein sequence ID" value="KGH25323.1"/>
    <property type="molecule type" value="Genomic_DNA"/>
</dbReference>
<feature type="domain" description="HTH crp-type" evidence="5">
    <location>
        <begin position="172"/>
        <end position="238"/>
    </location>
</feature>